<organism evidence="1 2">
    <name type="scientific">Thalassospira indica</name>
    <dbReference type="NCBI Taxonomy" id="1891279"/>
    <lineage>
        <taxon>Bacteria</taxon>
        <taxon>Pseudomonadati</taxon>
        <taxon>Pseudomonadota</taxon>
        <taxon>Alphaproteobacteria</taxon>
        <taxon>Rhodospirillales</taxon>
        <taxon>Thalassospiraceae</taxon>
        <taxon>Thalassospira</taxon>
    </lineage>
</organism>
<dbReference type="EMBL" id="CP031555">
    <property type="protein sequence ID" value="AXO16371.1"/>
    <property type="molecule type" value="Genomic_DNA"/>
</dbReference>
<evidence type="ECO:0000313" key="1">
    <source>
        <dbReference type="EMBL" id="AXO16371.1"/>
    </source>
</evidence>
<gene>
    <name evidence="1" type="ORF">DY252_20615</name>
</gene>
<name>A0ABN5NPQ3_9PROT</name>
<evidence type="ECO:0000313" key="2">
    <source>
        <dbReference type="Proteomes" id="UP000256971"/>
    </source>
</evidence>
<accession>A0ABN5NPQ3</accession>
<reference evidence="1 2" key="1">
    <citation type="submission" date="2018-08" db="EMBL/GenBank/DDBJ databases">
        <title>Complete genome sequence of type strain Thalassospira indica MCCC 1A01103T, isolated from isolated from deep seawater of the Indian Ocean.</title>
        <authorList>
            <person name="Liu Y."/>
        </authorList>
    </citation>
    <scope>NUCLEOTIDE SEQUENCE [LARGE SCALE GENOMIC DNA]</scope>
    <source>
        <strain evidence="1 2">PB8BT</strain>
    </source>
</reference>
<proteinExistence type="predicted"/>
<sequence length="83" mass="9512">MKGRHPWPCTYPKGKIIVANGGVDQLRNSGAMAQQHIFMLHARLCLNDTPTCTTKHNQIAGRICHTIKIIQQNQKHQRRNRDD</sequence>
<protein>
    <submittedName>
        <fullName evidence="1">Uncharacterized protein</fullName>
    </submittedName>
</protein>
<dbReference type="Proteomes" id="UP000256971">
    <property type="component" value="Chromosome"/>
</dbReference>
<keyword evidence="2" id="KW-1185">Reference proteome</keyword>